<dbReference type="Proteomes" id="UP000260758">
    <property type="component" value="Unassembled WGS sequence"/>
</dbReference>
<dbReference type="RefSeq" id="WP_117718286.1">
    <property type="nucleotide sequence ID" value="NZ_QSTP01000001.1"/>
</dbReference>
<dbReference type="AlphaFoldDB" id="A0A3E4YL72"/>
<evidence type="ECO:0000313" key="1">
    <source>
        <dbReference type="EMBL" id="RGM75527.1"/>
    </source>
</evidence>
<comment type="caution">
    <text evidence="1">The sequence shown here is derived from an EMBL/GenBank/DDBJ whole genome shotgun (WGS) entry which is preliminary data.</text>
</comment>
<accession>A0A3E4YL72</accession>
<reference evidence="1 2" key="1">
    <citation type="submission" date="2018-08" db="EMBL/GenBank/DDBJ databases">
        <title>A genome reference for cultivated species of the human gut microbiota.</title>
        <authorList>
            <person name="Zou Y."/>
            <person name="Xue W."/>
            <person name="Luo G."/>
        </authorList>
    </citation>
    <scope>NUCLEOTIDE SEQUENCE [LARGE SCALE GENOMIC DNA]</scope>
    <source>
        <strain evidence="1 2">OM07-13</strain>
    </source>
</reference>
<organism evidence="1 2">
    <name type="scientific">Agathobacter rectalis</name>
    <dbReference type="NCBI Taxonomy" id="39491"/>
    <lineage>
        <taxon>Bacteria</taxon>
        <taxon>Bacillati</taxon>
        <taxon>Bacillota</taxon>
        <taxon>Clostridia</taxon>
        <taxon>Lachnospirales</taxon>
        <taxon>Lachnospiraceae</taxon>
        <taxon>Agathobacter</taxon>
    </lineage>
</organism>
<dbReference type="EMBL" id="QSTP01000001">
    <property type="protein sequence ID" value="RGM75527.1"/>
    <property type="molecule type" value="Genomic_DNA"/>
</dbReference>
<evidence type="ECO:0000313" key="2">
    <source>
        <dbReference type="Proteomes" id="UP000260758"/>
    </source>
</evidence>
<protein>
    <submittedName>
        <fullName evidence="1">Uncharacterized protein</fullName>
    </submittedName>
</protein>
<gene>
    <name evidence="1" type="ORF">DXB99_03095</name>
</gene>
<sequence>MINFMDDDRIKFEERYDDNEYETTTFYFVGDKSLLMELVGNKYSDAEGMTLSIECPTNCIDTCNASVEISPSKDIDGTVTDYEWTDINLPYEVIDTLIDMALSR</sequence>
<name>A0A3E4YL72_9FIRM</name>
<proteinExistence type="predicted"/>